<protein>
    <submittedName>
        <fullName evidence="4">Oxidoreductase</fullName>
    </submittedName>
</protein>
<evidence type="ECO:0000256" key="3">
    <source>
        <dbReference type="RuleBase" id="RU000363"/>
    </source>
</evidence>
<dbReference type="Proteomes" id="UP000246099">
    <property type="component" value="Chromosome"/>
</dbReference>
<keyword evidence="2" id="KW-0560">Oxidoreductase</keyword>
<evidence type="ECO:0000256" key="1">
    <source>
        <dbReference type="ARBA" id="ARBA00006484"/>
    </source>
</evidence>
<accession>A0ABM6WB75</accession>
<evidence type="ECO:0000313" key="4">
    <source>
        <dbReference type="EMBL" id="AWO01125.1"/>
    </source>
</evidence>
<dbReference type="RefSeq" id="WP_119077341.1">
    <property type="nucleotide sequence ID" value="NZ_CP029600.1"/>
</dbReference>
<evidence type="ECO:0000256" key="2">
    <source>
        <dbReference type="ARBA" id="ARBA00023002"/>
    </source>
</evidence>
<dbReference type="Gene3D" id="3.40.50.720">
    <property type="entry name" value="NAD(P)-binding Rossmann-like Domain"/>
    <property type="match status" value="1"/>
</dbReference>
<comment type="similarity">
    <text evidence="1 3">Belongs to the short-chain dehydrogenases/reductases (SDR) family.</text>
</comment>
<organism evidence="4 5">
    <name type="scientific">Chitinophaga alhagiae</name>
    <dbReference type="NCBI Taxonomy" id="2203219"/>
    <lineage>
        <taxon>Bacteria</taxon>
        <taxon>Pseudomonadati</taxon>
        <taxon>Bacteroidota</taxon>
        <taxon>Chitinophagia</taxon>
        <taxon>Chitinophagales</taxon>
        <taxon>Chitinophagaceae</taxon>
        <taxon>Chitinophaga</taxon>
    </lineage>
</organism>
<dbReference type="PANTHER" id="PTHR43115">
    <property type="entry name" value="DEHYDROGENASE/REDUCTASE SDR FAMILY MEMBER 11"/>
    <property type="match status" value="1"/>
</dbReference>
<dbReference type="PRINTS" id="PR00081">
    <property type="entry name" value="GDHRDH"/>
</dbReference>
<dbReference type="CDD" id="cd05233">
    <property type="entry name" value="SDR_c"/>
    <property type="match status" value="1"/>
</dbReference>
<keyword evidence="5" id="KW-1185">Reference proteome</keyword>
<reference evidence="4 5" key="1">
    <citation type="submission" date="2018-05" db="EMBL/GenBank/DDBJ databases">
        <title>Chitinophaga sp. nov., isolated from rhizosphere soil of Alhagi.</title>
        <authorList>
            <person name="Liu Y."/>
        </authorList>
    </citation>
    <scope>NUCLEOTIDE SEQUENCE [LARGE SCALE GENOMIC DNA]</scope>
    <source>
        <strain evidence="4 5">T22</strain>
    </source>
</reference>
<dbReference type="EMBL" id="CP029600">
    <property type="protein sequence ID" value="AWO01125.1"/>
    <property type="molecule type" value="Genomic_DNA"/>
</dbReference>
<gene>
    <name evidence="4" type="ORF">DLD77_05175</name>
</gene>
<dbReference type="PROSITE" id="PS00061">
    <property type="entry name" value="ADH_SHORT"/>
    <property type="match status" value="1"/>
</dbReference>
<dbReference type="PRINTS" id="PR00080">
    <property type="entry name" value="SDRFAMILY"/>
</dbReference>
<dbReference type="InterPro" id="IPR020904">
    <property type="entry name" value="Sc_DH/Rdtase_CS"/>
</dbReference>
<sequence length="248" mass="27104">MENTPQNLQNKKVLITGGTTGIGRATALLLASHGAKVLIFGRHENELNDTLQDAQKAGLEANITGVTADVSRESDIAYVFEKVDEALGELDVLINNAALGYSGIMDGHYSEWQYIIHTNLLGYVACAAAAIKRMRPNSSGHIINIGSMSAETKEKDSSLYVATKSAIKGLSESLRKEVNPWGIKVTLIEPGAVGTDMQPQSPEEQRVLEEKMKMLKAEDIATCVYYVLTQPKRCDLVEIHIRPHLQSI</sequence>
<dbReference type="InterPro" id="IPR036291">
    <property type="entry name" value="NAD(P)-bd_dom_sf"/>
</dbReference>
<dbReference type="SUPFAM" id="SSF51735">
    <property type="entry name" value="NAD(P)-binding Rossmann-fold domains"/>
    <property type="match status" value="1"/>
</dbReference>
<dbReference type="Pfam" id="PF00106">
    <property type="entry name" value="adh_short"/>
    <property type="match status" value="1"/>
</dbReference>
<dbReference type="PANTHER" id="PTHR43115:SF4">
    <property type="entry name" value="DEHYDROGENASE_REDUCTASE SDR FAMILY MEMBER 11"/>
    <property type="match status" value="1"/>
</dbReference>
<dbReference type="InterPro" id="IPR002347">
    <property type="entry name" value="SDR_fam"/>
</dbReference>
<proteinExistence type="inferred from homology"/>
<evidence type="ECO:0000313" key="5">
    <source>
        <dbReference type="Proteomes" id="UP000246099"/>
    </source>
</evidence>
<name>A0ABM6WB75_9BACT</name>